<comment type="caution">
    <text evidence="1">The sequence shown here is derived from an EMBL/GenBank/DDBJ whole genome shotgun (WGS) entry which is preliminary data.</text>
</comment>
<dbReference type="EMBL" id="QFQP01000007">
    <property type="protein sequence ID" value="PZR14509.1"/>
    <property type="molecule type" value="Genomic_DNA"/>
</dbReference>
<evidence type="ECO:0000313" key="1">
    <source>
        <dbReference type="EMBL" id="PZR14509.1"/>
    </source>
</evidence>
<accession>A0A2W5TG48</accession>
<reference evidence="1 2" key="1">
    <citation type="submission" date="2017-08" db="EMBL/GenBank/DDBJ databases">
        <title>Infants hospitalized years apart are colonized by the same room-sourced microbial strains.</title>
        <authorList>
            <person name="Brooks B."/>
            <person name="Olm M.R."/>
            <person name="Firek B.A."/>
            <person name="Baker R."/>
            <person name="Thomas B.C."/>
            <person name="Morowitz M.J."/>
            <person name="Banfield J.F."/>
        </authorList>
    </citation>
    <scope>NUCLEOTIDE SEQUENCE [LARGE SCALE GENOMIC DNA]</scope>
    <source>
        <strain evidence="1">S2_003_000_R2_14</strain>
    </source>
</reference>
<gene>
    <name evidence="1" type="ORF">DI536_10665</name>
</gene>
<organism evidence="1 2">
    <name type="scientific">Archangium gephyra</name>
    <dbReference type="NCBI Taxonomy" id="48"/>
    <lineage>
        <taxon>Bacteria</taxon>
        <taxon>Pseudomonadati</taxon>
        <taxon>Myxococcota</taxon>
        <taxon>Myxococcia</taxon>
        <taxon>Myxococcales</taxon>
        <taxon>Cystobacterineae</taxon>
        <taxon>Archangiaceae</taxon>
        <taxon>Archangium</taxon>
    </lineage>
</organism>
<protein>
    <submittedName>
        <fullName evidence="1">Uncharacterized protein</fullName>
    </submittedName>
</protein>
<dbReference type="AlphaFoldDB" id="A0A2W5TG48"/>
<name>A0A2W5TG48_9BACT</name>
<evidence type="ECO:0000313" key="2">
    <source>
        <dbReference type="Proteomes" id="UP000249061"/>
    </source>
</evidence>
<dbReference type="Proteomes" id="UP000249061">
    <property type="component" value="Unassembled WGS sequence"/>
</dbReference>
<proteinExistence type="predicted"/>
<sequence>MEPTPVHIGVMDSRKAGQVLALPVRHLTMRQRAGRGVVLMLAVSLPAALFALLPPHVCQALVAVIGGPLAGLLRARSAAIFEPADITCPKCAQTIALPKNLTGWPARFPCPKCRAMVELRPAATLAA</sequence>